<dbReference type="Proteomes" id="UP000799444">
    <property type="component" value="Unassembled WGS sequence"/>
</dbReference>
<protein>
    <submittedName>
        <fullName evidence="2">Uncharacterized protein</fullName>
    </submittedName>
</protein>
<reference evidence="2" key="1">
    <citation type="journal article" date="2020" name="Stud. Mycol.">
        <title>101 Dothideomycetes genomes: a test case for predicting lifestyles and emergence of pathogens.</title>
        <authorList>
            <person name="Haridas S."/>
            <person name="Albert R."/>
            <person name="Binder M."/>
            <person name="Bloem J."/>
            <person name="Labutti K."/>
            <person name="Salamov A."/>
            <person name="Andreopoulos B."/>
            <person name="Baker S."/>
            <person name="Barry K."/>
            <person name="Bills G."/>
            <person name="Bluhm B."/>
            <person name="Cannon C."/>
            <person name="Castanera R."/>
            <person name="Culley D."/>
            <person name="Daum C."/>
            <person name="Ezra D."/>
            <person name="Gonzalez J."/>
            <person name="Henrissat B."/>
            <person name="Kuo A."/>
            <person name="Liang C."/>
            <person name="Lipzen A."/>
            <person name="Lutzoni F."/>
            <person name="Magnuson J."/>
            <person name="Mondo S."/>
            <person name="Nolan M."/>
            <person name="Ohm R."/>
            <person name="Pangilinan J."/>
            <person name="Park H.-J."/>
            <person name="Ramirez L."/>
            <person name="Alfaro M."/>
            <person name="Sun H."/>
            <person name="Tritt A."/>
            <person name="Yoshinaga Y."/>
            <person name="Zwiers L.-H."/>
            <person name="Turgeon B."/>
            <person name="Goodwin S."/>
            <person name="Spatafora J."/>
            <person name="Crous P."/>
            <person name="Grigoriev I."/>
        </authorList>
    </citation>
    <scope>NUCLEOTIDE SEQUENCE</scope>
    <source>
        <strain evidence="2">CBS 125425</strain>
    </source>
</reference>
<proteinExistence type="predicted"/>
<evidence type="ECO:0000313" key="2">
    <source>
        <dbReference type="EMBL" id="KAF2729670.1"/>
    </source>
</evidence>
<sequence>MEDYKRPPATSTPPTSAESLQPKGIVAADFQSPARGGVEQLQGCSFRSTASRWRDLVDATSGVLEVCVRRRASSAAAPVTVDEASDKWSRANPLSSWWVACGSCRTREGSDGAPEVKSTRASGGRWRGARAGKGLGGVQAGRAGIRVDMSWGVGGGAEGGTVAVVVMVVVVDG</sequence>
<organism evidence="2 3">
    <name type="scientific">Polyplosphaeria fusca</name>
    <dbReference type="NCBI Taxonomy" id="682080"/>
    <lineage>
        <taxon>Eukaryota</taxon>
        <taxon>Fungi</taxon>
        <taxon>Dikarya</taxon>
        <taxon>Ascomycota</taxon>
        <taxon>Pezizomycotina</taxon>
        <taxon>Dothideomycetes</taxon>
        <taxon>Pleosporomycetidae</taxon>
        <taxon>Pleosporales</taxon>
        <taxon>Tetraplosphaeriaceae</taxon>
        <taxon>Polyplosphaeria</taxon>
    </lineage>
</organism>
<dbReference type="AlphaFoldDB" id="A0A9P4QQ64"/>
<gene>
    <name evidence="2" type="ORF">EJ04DRAFT_63562</name>
</gene>
<keyword evidence="3" id="KW-1185">Reference proteome</keyword>
<accession>A0A9P4QQ64</accession>
<feature type="region of interest" description="Disordered" evidence="1">
    <location>
        <begin position="109"/>
        <end position="129"/>
    </location>
</feature>
<feature type="region of interest" description="Disordered" evidence="1">
    <location>
        <begin position="1"/>
        <end position="23"/>
    </location>
</feature>
<dbReference type="EMBL" id="ML996238">
    <property type="protein sequence ID" value="KAF2729670.1"/>
    <property type="molecule type" value="Genomic_DNA"/>
</dbReference>
<name>A0A9P4QQ64_9PLEO</name>
<feature type="compositionally biased region" description="Low complexity" evidence="1">
    <location>
        <begin position="7"/>
        <end position="17"/>
    </location>
</feature>
<evidence type="ECO:0000256" key="1">
    <source>
        <dbReference type="SAM" id="MobiDB-lite"/>
    </source>
</evidence>
<comment type="caution">
    <text evidence="2">The sequence shown here is derived from an EMBL/GenBank/DDBJ whole genome shotgun (WGS) entry which is preliminary data.</text>
</comment>
<evidence type="ECO:0000313" key="3">
    <source>
        <dbReference type="Proteomes" id="UP000799444"/>
    </source>
</evidence>